<comment type="caution">
    <text evidence="1">The sequence shown here is derived from an EMBL/GenBank/DDBJ whole genome shotgun (WGS) entry which is preliminary data.</text>
</comment>
<sequence length="133" mass="14623">MISASLILRYSVVSRATVSRAQHGASLTPVRCRRNAQITIWPTRCGYSSRPTRDFWPRAPCQVTPTSRNRSEQNRTLKAAPIILPTWGSSCEQAGRCASATRSPAPSAFRLPAAWILAPHALCWDPNALLDHG</sequence>
<accession>A0A0V0ZAS4</accession>
<keyword evidence="2" id="KW-1185">Reference proteome</keyword>
<proteinExistence type="predicted"/>
<gene>
    <name evidence="1" type="ORF">T12_5259</name>
</gene>
<evidence type="ECO:0000313" key="1">
    <source>
        <dbReference type="EMBL" id="KRY09443.1"/>
    </source>
</evidence>
<name>A0A0V0ZAS4_9BILA</name>
<dbReference type="EMBL" id="JYDQ01000274">
    <property type="protein sequence ID" value="KRY09443.1"/>
    <property type="molecule type" value="Genomic_DNA"/>
</dbReference>
<dbReference type="AlphaFoldDB" id="A0A0V0ZAS4"/>
<organism evidence="1 2">
    <name type="scientific">Trichinella patagoniensis</name>
    <dbReference type="NCBI Taxonomy" id="990121"/>
    <lineage>
        <taxon>Eukaryota</taxon>
        <taxon>Metazoa</taxon>
        <taxon>Ecdysozoa</taxon>
        <taxon>Nematoda</taxon>
        <taxon>Enoplea</taxon>
        <taxon>Dorylaimia</taxon>
        <taxon>Trichinellida</taxon>
        <taxon>Trichinellidae</taxon>
        <taxon>Trichinella</taxon>
    </lineage>
</organism>
<reference evidence="1 2" key="1">
    <citation type="submission" date="2015-01" db="EMBL/GenBank/DDBJ databases">
        <title>Evolution of Trichinella species and genotypes.</title>
        <authorList>
            <person name="Korhonen P.K."/>
            <person name="Edoardo P."/>
            <person name="Giuseppe L.R."/>
            <person name="Gasser R.B."/>
        </authorList>
    </citation>
    <scope>NUCLEOTIDE SEQUENCE [LARGE SCALE GENOMIC DNA]</scope>
    <source>
        <strain evidence="1">ISS2496</strain>
    </source>
</reference>
<evidence type="ECO:0000313" key="2">
    <source>
        <dbReference type="Proteomes" id="UP000054783"/>
    </source>
</evidence>
<dbReference type="Proteomes" id="UP000054783">
    <property type="component" value="Unassembled WGS sequence"/>
</dbReference>
<protein>
    <submittedName>
        <fullName evidence="1">Uncharacterized protein</fullName>
    </submittedName>
</protein>